<gene>
    <name evidence="1" type="ORF">SCALOS_LOCUS6670</name>
</gene>
<protein>
    <submittedName>
        <fullName evidence="1">5565_t:CDS:1</fullName>
    </submittedName>
</protein>
<keyword evidence="2" id="KW-1185">Reference proteome</keyword>
<evidence type="ECO:0000313" key="1">
    <source>
        <dbReference type="EMBL" id="CAG8593547.1"/>
    </source>
</evidence>
<organism evidence="1 2">
    <name type="scientific">Scutellospora calospora</name>
    <dbReference type="NCBI Taxonomy" id="85575"/>
    <lineage>
        <taxon>Eukaryota</taxon>
        <taxon>Fungi</taxon>
        <taxon>Fungi incertae sedis</taxon>
        <taxon>Mucoromycota</taxon>
        <taxon>Glomeromycotina</taxon>
        <taxon>Glomeromycetes</taxon>
        <taxon>Diversisporales</taxon>
        <taxon>Gigasporaceae</taxon>
        <taxon>Scutellospora</taxon>
    </lineage>
</organism>
<accession>A0ACA9MHU6</accession>
<dbReference type="Proteomes" id="UP000789860">
    <property type="component" value="Unassembled WGS sequence"/>
</dbReference>
<reference evidence="1" key="1">
    <citation type="submission" date="2021-06" db="EMBL/GenBank/DDBJ databases">
        <authorList>
            <person name="Kallberg Y."/>
            <person name="Tangrot J."/>
            <person name="Rosling A."/>
        </authorList>
    </citation>
    <scope>NUCLEOTIDE SEQUENCE</scope>
    <source>
        <strain evidence="1">AU212A</strain>
    </source>
</reference>
<proteinExistence type="predicted"/>
<dbReference type="EMBL" id="CAJVPM010013216">
    <property type="protein sequence ID" value="CAG8593547.1"/>
    <property type="molecule type" value="Genomic_DNA"/>
</dbReference>
<comment type="caution">
    <text evidence="1">The sequence shown here is derived from an EMBL/GenBank/DDBJ whole genome shotgun (WGS) entry which is preliminary data.</text>
</comment>
<evidence type="ECO:0000313" key="2">
    <source>
        <dbReference type="Proteomes" id="UP000789860"/>
    </source>
</evidence>
<sequence length="164" mass="18668">KDVPELFVKLMRNCWDANPRNRPKADKLFKILDDWYWKLYDKSETPESLAFMASDNNMPQPDMIASSRPVTQTHPLASYTSRSFNFQNLPTPKNSPSINYRSNSTSYSSVTRGISYRTVLNNDENNECSRQLDKATILEPGSTKSETYEISSIDISATTQGIIL</sequence>
<feature type="non-terminal residue" evidence="1">
    <location>
        <position position="1"/>
    </location>
</feature>
<name>A0ACA9MHU6_9GLOM</name>